<evidence type="ECO:0000313" key="7">
    <source>
        <dbReference type="Proteomes" id="UP000292027"/>
    </source>
</evidence>
<comment type="subunit">
    <text evidence="4">Homohexamer; trimer of dimers.</text>
</comment>
<feature type="active site" description="Proton acceptor; via carboxylate" evidence="4">
    <location>
        <position position="417"/>
    </location>
</feature>
<evidence type="ECO:0000256" key="1">
    <source>
        <dbReference type="ARBA" id="ARBA00009213"/>
    </source>
</evidence>
<dbReference type="SUPFAM" id="SSF55729">
    <property type="entry name" value="Acyl-CoA N-acyltransferases (Nat)"/>
    <property type="match status" value="1"/>
</dbReference>
<feature type="active site" description="Proton donor" evidence="4">
    <location>
        <position position="131"/>
    </location>
</feature>
<dbReference type="InterPro" id="IPR000182">
    <property type="entry name" value="GNAT_dom"/>
</dbReference>
<proteinExistence type="inferred from homology"/>
<dbReference type="Gene3D" id="3.30.1050.10">
    <property type="entry name" value="SCP2 sterol-binding domain"/>
    <property type="match status" value="1"/>
</dbReference>
<keyword evidence="3 4" id="KW-0012">Acyltransferase</keyword>
<keyword evidence="2 4" id="KW-0808">Transferase</keyword>
<dbReference type="GO" id="GO:0034069">
    <property type="term" value="F:aminoglycoside N-acetyltransferase activity"/>
    <property type="evidence" value="ECO:0007669"/>
    <property type="project" value="TreeGrafter"/>
</dbReference>
<dbReference type="GO" id="GO:0030649">
    <property type="term" value="P:aminoglycoside antibiotic catabolic process"/>
    <property type="evidence" value="ECO:0007669"/>
    <property type="project" value="TreeGrafter"/>
</dbReference>
<dbReference type="Pfam" id="PF13530">
    <property type="entry name" value="SCP2_2"/>
    <property type="match status" value="1"/>
</dbReference>
<organism evidence="6 7">
    <name type="scientific">Kribbella rubisoli</name>
    <dbReference type="NCBI Taxonomy" id="3075929"/>
    <lineage>
        <taxon>Bacteria</taxon>
        <taxon>Bacillati</taxon>
        <taxon>Actinomycetota</taxon>
        <taxon>Actinomycetes</taxon>
        <taxon>Propionibacteriales</taxon>
        <taxon>Kribbellaceae</taxon>
        <taxon>Kribbella</taxon>
    </lineage>
</organism>
<keyword evidence="7" id="KW-1185">Reference proteome</keyword>
<dbReference type="SUPFAM" id="SSF55718">
    <property type="entry name" value="SCP-like"/>
    <property type="match status" value="1"/>
</dbReference>
<comment type="caution">
    <text evidence="6">The sequence shown here is derived from an EMBL/GenBank/DDBJ whole genome shotgun (WGS) entry which is preliminary data.</text>
</comment>
<gene>
    <name evidence="6" type="ORF">EV645_3157</name>
</gene>
<dbReference type="InterPro" id="IPR051554">
    <property type="entry name" value="Acetyltransferase_Eis"/>
</dbReference>
<dbReference type="InterPro" id="IPR022902">
    <property type="entry name" value="NAcTrfase_Eis"/>
</dbReference>
<feature type="binding site" evidence="4">
    <location>
        <begin position="126"/>
        <end position="127"/>
    </location>
    <ligand>
        <name>acetyl-CoA</name>
        <dbReference type="ChEBI" id="CHEBI:57288"/>
    </ligand>
</feature>
<protein>
    <submittedName>
        <fullName evidence="6">Acetyltransferase</fullName>
    </submittedName>
</protein>
<dbReference type="EMBL" id="SHKR01000012">
    <property type="protein sequence ID" value="RZU15619.1"/>
    <property type="molecule type" value="Genomic_DNA"/>
</dbReference>
<sequence>MVIGYVGVACEDASVSDFEVRAAEAGEFDAVRAVFSAAMMFEVEPNDLAQQLFEPERTLVAVDGGEFIGTTLALTRTLSVPGAVVPAAHVTGVGVRATHRRRGVLSQLMGRQLREVPEAIAVLWASEPAIYGRFGYGAAAWGTAYEVDLHRVGPPAGPIRPGELGELTADDAVKELPPILDRLQQVRPGVSDRSELRWRKHLEDKPDNRGGRTALRIVVHRDETGSVDGYAIWRGKMVWNPTGPAYEVHVEELVAPEPTAYRVLWQHLLTMDLSATLGYGYGAVDEPLLQLVQTPTALDRRVSESLWIRITDVRRALQGRRYTVPIDVVLDVTDDLIESNTGRFRLTASGSSVSCERTDDPADLTLSITELGAIYLGGRPLAEFATTGRVTEHTPGTLTQTTAAFHWPLAPVSVEVF</sequence>
<accession>A0A4Q7X0J7</accession>
<dbReference type="InterPro" id="IPR025559">
    <property type="entry name" value="Eis_dom"/>
</dbReference>
<reference evidence="6 7" key="1">
    <citation type="journal article" date="2015" name="Stand. Genomic Sci.">
        <title>Genomic Encyclopedia of Bacterial and Archaeal Type Strains, Phase III: the genomes of soil and plant-associated and newly described type strains.</title>
        <authorList>
            <person name="Whitman W.B."/>
            <person name="Woyke T."/>
            <person name="Klenk H.P."/>
            <person name="Zhou Y."/>
            <person name="Lilburn T.G."/>
            <person name="Beck B.J."/>
            <person name="De Vos P."/>
            <person name="Vandamme P."/>
            <person name="Eisen J.A."/>
            <person name="Garrity G."/>
            <person name="Hugenholtz P."/>
            <person name="Kyrpides N.C."/>
        </authorList>
    </citation>
    <scope>NUCLEOTIDE SEQUENCE [LARGE SCALE GENOMIC DNA]</scope>
    <source>
        <strain evidence="6 7">VKM Ac-2540</strain>
    </source>
</reference>
<dbReference type="Gene3D" id="3.40.630.30">
    <property type="match status" value="2"/>
</dbReference>
<dbReference type="NCBIfam" id="NF002367">
    <property type="entry name" value="PRK01346.1-4"/>
    <property type="match status" value="1"/>
</dbReference>
<dbReference type="PANTHER" id="PTHR37817">
    <property type="entry name" value="N-ACETYLTRANSFERASE EIS"/>
    <property type="match status" value="1"/>
</dbReference>
<evidence type="ECO:0000256" key="3">
    <source>
        <dbReference type="ARBA" id="ARBA00023315"/>
    </source>
</evidence>
<dbReference type="InterPro" id="IPR036527">
    <property type="entry name" value="SCP2_sterol-bd_dom_sf"/>
</dbReference>
<feature type="binding site" evidence="4">
    <location>
        <begin position="101"/>
        <end position="106"/>
    </location>
    <ligand>
        <name>acetyl-CoA</name>
        <dbReference type="ChEBI" id="CHEBI:57288"/>
    </ligand>
</feature>
<dbReference type="PANTHER" id="PTHR37817:SF1">
    <property type="entry name" value="N-ACETYLTRANSFERASE EIS"/>
    <property type="match status" value="1"/>
</dbReference>
<feature type="domain" description="N-acetyltransferase" evidence="5">
    <location>
        <begin position="18"/>
        <end position="170"/>
    </location>
</feature>
<dbReference type="PROSITE" id="PS51186">
    <property type="entry name" value="GNAT"/>
    <property type="match status" value="1"/>
</dbReference>
<evidence type="ECO:0000313" key="6">
    <source>
        <dbReference type="EMBL" id="RZU15619.1"/>
    </source>
</evidence>
<feature type="binding site" evidence="4">
    <location>
        <begin position="93"/>
        <end position="95"/>
    </location>
    <ligand>
        <name>acetyl-CoA</name>
        <dbReference type="ChEBI" id="CHEBI:57288"/>
    </ligand>
</feature>
<dbReference type="InterPro" id="IPR041380">
    <property type="entry name" value="Acetyltransf_17"/>
</dbReference>
<evidence type="ECO:0000256" key="4">
    <source>
        <dbReference type="HAMAP-Rule" id="MF_01812"/>
    </source>
</evidence>
<dbReference type="AlphaFoldDB" id="A0A4Q7X0J7"/>
<dbReference type="CDD" id="cd04301">
    <property type="entry name" value="NAT_SF"/>
    <property type="match status" value="1"/>
</dbReference>
<comment type="similarity">
    <text evidence="1 4">Belongs to the acetyltransferase Eis family.</text>
</comment>
<dbReference type="Pfam" id="PF13527">
    <property type="entry name" value="Acetyltransf_9"/>
    <property type="match status" value="1"/>
</dbReference>
<name>A0A4Q7X0J7_9ACTN</name>
<dbReference type="InterPro" id="IPR016181">
    <property type="entry name" value="Acyl_CoA_acyltransferase"/>
</dbReference>
<evidence type="ECO:0000259" key="5">
    <source>
        <dbReference type="PROSITE" id="PS51186"/>
    </source>
</evidence>
<dbReference type="HAMAP" id="MF_01812">
    <property type="entry name" value="Eis"/>
    <property type="match status" value="1"/>
</dbReference>
<dbReference type="Pfam" id="PF17668">
    <property type="entry name" value="Acetyltransf_17"/>
    <property type="match status" value="1"/>
</dbReference>
<evidence type="ECO:0000256" key="2">
    <source>
        <dbReference type="ARBA" id="ARBA00022679"/>
    </source>
</evidence>
<dbReference type="Proteomes" id="UP000292027">
    <property type="component" value="Unassembled WGS sequence"/>
</dbReference>